<dbReference type="Proteomes" id="UP000009168">
    <property type="component" value="Unassembled WGS sequence"/>
</dbReference>
<gene>
    <name evidence="1" type="ORF">TTHERM_00248490</name>
</gene>
<proteinExistence type="predicted"/>
<evidence type="ECO:0000313" key="2">
    <source>
        <dbReference type="Proteomes" id="UP000009168"/>
    </source>
</evidence>
<organism evidence="1 2">
    <name type="scientific">Tetrahymena thermophila (strain SB210)</name>
    <dbReference type="NCBI Taxonomy" id="312017"/>
    <lineage>
        <taxon>Eukaryota</taxon>
        <taxon>Sar</taxon>
        <taxon>Alveolata</taxon>
        <taxon>Ciliophora</taxon>
        <taxon>Intramacronucleata</taxon>
        <taxon>Oligohymenophorea</taxon>
        <taxon>Hymenostomatida</taxon>
        <taxon>Tetrahymenina</taxon>
        <taxon>Tetrahymenidae</taxon>
        <taxon>Tetrahymena</taxon>
    </lineage>
</organism>
<dbReference type="KEGG" id="tet:TTHERM_00248490"/>
<dbReference type="AlphaFoldDB" id="Q245J9"/>
<sequence>MMQQAWEEIYCQLIELITQRDQSQLYKIENLSGIPIVRQIKSIIGESNSQNSYSKLTVNPTFSSYKQPFVYRSNQNEPQDFKEAAQRILTQDCFQIQNQLLLITNQKYLITAFKSSNQISLLNYQGEGQSNSVKITHVQKNEYLINYFENLQVLDFDETKIKSNIYIDSNHDNSILSNHKEKIQKSNSIQIDTKPDLQQQSPRMLVHSLILRRQQAFFY</sequence>
<protein>
    <submittedName>
        <fullName evidence="1">Uncharacterized protein</fullName>
    </submittedName>
</protein>
<dbReference type="EMBL" id="GG662474">
    <property type="protein sequence ID" value="EAS03633.1"/>
    <property type="molecule type" value="Genomic_DNA"/>
</dbReference>
<evidence type="ECO:0000313" key="1">
    <source>
        <dbReference type="EMBL" id="EAS03633.1"/>
    </source>
</evidence>
<name>Q245J9_TETTS</name>
<keyword evidence="2" id="KW-1185">Reference proteome</keyword>
<reference evidence="2" key="1">
    <citation type="journal article" date="2006" name="PLoS Biol.">
        <title>Macronuclear genome sequence of the ciliate Tetrahymena thermophila, a model eukaryote.</title>
        <authorList>
            <person name="Eisen J.A."/>
            <person name="Coyne R.S."/>
            <person name="Wu M."/>
            <person name="Wu D."/>
            <person name="Thiagarajan M."/>
            <person name="Wortman J.R."/>
            <person name="Badger J.H."/>
            <person name="Ren Q."/>
            <person name="Amedeo P."/>
            <person name="Jones K.M."/>
            <person name="Tallon L.J."/>
            <person name="Delcher A.L."/>
            <person name="Salzberg S.L."/>
            <person name="Silva J.C."/>
            <person name="Haas B.J."/>
            <person name="Majoros W.H."/>
            <person name="Farzad M."/>
            <person name="Carlton J.M."/>
            <person name="Smith R.K. Jr."/>
            <person name="Garg J."/>
            <person name="Pearlman R.E."/>
            <person name="Karrer K.M."/>
            <person name="Sun L."/>
            <person name="Manning G."/>
            <person name="Elde N.C."/>
            <person name="Turkewitz A.P."/>
            <person name="Asai D.J."/>
            <person name="Wilkes D.E."/>
            <person name="Wang Y."/>
            <person name="Cai H."/>
            <person name="Collins K."/>
            <person name="Stewart B.A."/>
            <person name="Lee S.R."/>
            <person name="Wilamowska K."/>
            <person name="Weinberg Z."/>
            <person name="Ruzzo W.L."/>
            <person name="Wloga D."/>
            <person name="Gaertig J."/>
            <person name="Frankel J."/>
            <person name="Tsao C.-C."/>
            <person name="Gorovsky M.A."/>
            <person name="Keeling P.J."/>
            <person name="Waller R.F."/>
            <person name="Patron N.J."/>
            <person name="Cherry J.M."/>
            <person name="Stover N.A."/>
            <person name="Krieger C.J."/>
            <person name="del Toro C."/>
            <person name="Ryder H.F."/>
            <person name="Williamson S.C."/>
            <person name="Barbeau R.A."/>
            <person name="Hamilton E.P."/>
            <person name="Orias E."/>
        </authorList>
    </citation>
    <scope>NUCLEOTIDE SEQUENCE [LARGE SCALE GENOMIC DNA]</scope>
    <source>
        <strain evidence="2">SB210</strain>
    </source>
</reference>
<dbReference type="HOGENOM" id="CLU_1263807_0_0_1"/>
<dbReference type="InParanoid" id="Q245J9"/>
<dbReference type="RefSeq" id="XP_001023879.1">
    <property type="nucleotide sequence ID" value="XM_001023879.1"/>
</dbReference>
<accession>Q245J9</accession>
<dbReference type="GeneID" id="7824065"/>